<accession>A0ACC2BXY5</accession>
<protein>
    <submittedName>
        <fullName evidence="1">Uncharacterized protein</fullName>
    </submittedName>
</protein>
<keyword evidence="2" id="KW-1185">Reference proteome</keyword>
<dbReference type="Proteomes" id="UP001162992">
    <property type="component" value="Chromosome 13"/>
</dbReference>
<sequence length="414" mass="46728">MLGKVKEAAVKMMLSYRKSSGVYVGLGCSIVLSIFVVEMFMHFGDLHAASQSDALPSIVRDPEGFTHVGVALQKWDAHTGCARFRAKHEADLQRNRSRPQALQDAEAFSCEDLRLSHVSVLVRGWTWIPDALDNLYSCKCGLTCLWTKSPVLADNPEAALYETTRPPLYRRKGEPLRVYLDLEPGRNPSSAQDIFVTYHADDDLQATYAGNSFHNVRSHFISPIKDKEILVYWSSSRCVTERQQIASRFLSNIPHHSFGKCLNNVGGLQRELEMYPKCELPVKKDNAHWSHALHCSMSHYKFVLAIENTRTESYVTEKLFYALDAGSVPIYFGASNVWDFVPPHSIIEGYKFSSLESLASYVKEVASDPLLYAEYHAWRHCGVMGNYYWARAVSLDSLPCRLCSHISKIGGNNF</sequence>
<evidence type="ECO:0000313" key="2">
    <source>
        <dbReference type="Proteomes" id="UP001162992"/>
    </source>
</evidence>
<proteinExistence type="predicted"/>
<organism evidence="1 2">
    <name type="scientific">Diphasiastrum complanatum</name>
    <name type="common">Issler's clubmoss</name>
    <name type="synonym">Lycopodium complanatum</name>
    <dbReference type="NCBI Taxonomy" id="34168"/>
    <lineage>
        <taxon>Eukaryota</taxon>
        <taxon>Viridiplantae</taxon>
        <taxon>Streptophyta</taxon>
        <taxon>Embryophyta</taxon>
        <taxon>Tracheophyta</taxon>
        <taxon>Lycopodiopsida</taxon>
        <taxon>Lycopodiales</taxon>
        <taxon>Lycopodiaceae</taxon>
        <taxon>Lycopodioideae</taxon>
        <taxon>Diphasiastrum</taxon>
    </lineage>
</organism>
<name>A0ACC2BXY5_DIPCM</name>
<evidence type="ECO:0000313" key="1">
    <source>
        <dbReference type="EMBL" id="KAJ7534630.1"/>
    </source>
</evidence>
<gene>
    <name evidence="1" type="ORF">O6H91_13G103600</name>
</gene>
<reference evidence="2" key="1">
    <citation type="journal article" date="2024" name="Proc. Natl. Acad. Sci. U.S.A.">
        <title>Extraordinary preservation of gene collinearity over three hundred million years revealed in homosporous lycophytes.</title>
        <authorList>
            <person name="Li C."/>
            <person name="Wickell D."/>
            <person name="Kuo L.Y."/>
            <person name="Chen X."/>
            <person name="Nie B."/>
            <person name="Liao X."/>
            <person name="Peng D."/>
            <person name="Ji J."/>
            <person name="Jenkins J."/>
            <person name="Williams M."/>
            <person name="Shu S."/>
            <person name="Plott C."/>
            <person name="Barry K."/>
            <person name="Rajasekar S."/>
            <person name="Grimwood J."/>
            <person name="Han X."/>
            <person name="Sun S."/>
            <person name="Hou Z."/>
            <person name="He W."/>
            <person name="Dai G."/>
            <person name="Sun C."/>
            <person name="Schmutz J."/>
            <person name="Leebens-Mack J.H."/>
            <person name="Li F.W."/>
            <person name="Wang L."/>
        </authorList>
    </citation>
    <scope>NUCLEOTIDE SEQUENCE [LARGE SCALE GENOMIC DNA]</scope>
    <source>
        <strain evidence="2">cv. PW_Plant_1</strain>
    </source>
</reference>
<dbReference type="EMBL" id="CM055104">
    <property type="protein sequence ID" value="KAJ7534630.1"/>
    <property type="molecule type" value="Genomic_DNA"/>
</dbReference>
<comment type="caution">
    <text evidence="1">The sequence shown here is derived from an EMBL/GenBank/DDBJ whole genome shotgun (WGS) entry which is preliminary data.</text>
</comment>